<dbReference type="Proteomes" id="UP000008064">
    <property type="component" value="Unassembled WGS sequence"/>
</dbReference>
<protein>
    <submittedName>
        <fullName evidence="1">Uncharacterized protein</fullName>
    </submittedName>
</protein>
<sequence>MGKLLYPPSKEGAQLSDYALALKIARHSPCTACSSCSNLRPPPDVEVMLDQDAQNKSSLGDLTQYGSDDDDAPYAYIETCDCGHDVTDHGADESVIGRDEFSRRARVAVRLDELLQDVDKLLDFDYTDDDIVSLRQQMKLPISLVSTSSPSIQHSS</sequence>
<dbReference type="HOGENOM" id="CLU_098162_1_0_1"/>
<dbReference type="AlphaFoldDB" id="F8NSW1"/>
<organism>
    <name type="scientific">Serpula lacrymans var. lacrymans (strain S7.9)</name>
    <name type="common">Dry rot fungus</name>
    <dbReference type="NCBI Taxonomy" id="578457"/>
    <lineage>
        <taxon>Eukaryota</taxon>
        <taxon>Fungi</taxon>
        <taxon>Dikarya</taxon>
        <taxon>Basidiomycota</taxon>
        <taxon>Agaricomycotina</taxon>
        <taxon>Agaricomycetes</taxon>
        <taxon>Agaricomycetidae</taxon>
        <taxon>Boletales</taxon>
        <taxon>Coniophorineae</taxon>
        <taxon>Serpulaceae</taxon>
        <taxon>Serpula</taxon>
    </lineage>
</organism>
<name>F8NSW1_SERL9</name>
<dbReference type="RefSeq" id="XP_007317556.1">
    <property type="nucleotide sequence ID" value="XM_007317494.1"/>
</dbReference>
<proteinExistence type="predicted"/>
<gene>
    <name evidence="1" type="ORF">SERLADRAFT_465577</name>
</gene>
<dbReference type="OrthoDB" id="128536at2759"/>
<evidence type="ECO:0000313" key="1">
    <source>
        <dbReference type="EMBL" id="EGO25434.1"/>
    </source>
</evidence>
<dbReference type="GeneID" id="18818922"/>
<accession>F8NSW1</accession>
<reference evidence="1" key="1">
    <citation type="submission" date="2011-04" db="EMBL/GenBank/DDBJ databases">
        <title>Evolution of plant cell wall degrading machinery underlies the functional diversity of forest fungi.</title>
        <authorList>
            <consortium name="US DOE Joint Genome Institute (JGI-PGF)"/>
            <person name="Eastwood D.C."/>
            <person name="Floudas D."/>
            <person name="Binder M."/>
            <person name="Majcherczyk A."/>
            <person name="Schneider P."/>
            <person name="Aerts A."/>
            <person name="Asiegbu F.O."/>
            <person name="Baker S.E."/>
            <person name="Barry K."/>
            <person name="Bendiksby M."/>
            <person name="Blumentritt M."/>
            <person name="Coutinho P.M."/>
            <person name="Cullen D."/>
            <person name="Cullen D."/>
            <person name="Gathman A."/>
            <person name="Goodell B."/>
            <person name="Henrissat B."/>
            <person name="Ihrmark K."/>
            <person name="Kauserud H."/>
            <person name="Kohler A."/>
            <person name="LaButti K."/>
            <person name="Lapidus A."/>
            <person name="Lavin J.L."/>
            <person name="Lee Y.-H."/>
            <person name="Lindquist E."/>
            <person name="Lilly W."/>
            <person name="Lucas S."/>
            <person name="Morin E."/>
            <person name="Murat C."/>
            <person name="Oguiza J.A."/>
            <person name="Park J."/>
            <person name="Pisabarro A.G."/>
            <person name="Riley R."/>
            <person name="Rosling A."/>
            <person name="Salamov A."/>
            <person name="Schmidt O."/>
            <person name="Schmutz J."/>
            <person name="Skrede I."/>
            <person name="Stenlid J."/>
            <person name="Wiebenga A."/>
            <person name="Xie X."/>
            <person name="Kues U."/>
            <person name="Hibbett D.S."/>
            <person name="Hoffmeister D."/>
            <person name="Hogberg N."/>
            <person name="Martin F."/>
            <person name="Grigoriev I.V."/>
            <person name="Watkinson S.C."/>
        </authorList>
    </citation>
    <scope>NUCLEOTIDE SEQUENCE</scope>
    <source>
        <strain evidence="1">S7.9</strain>
    </source>
</reference>
<dbReference type="EMBL" id="GL945433">
    <property type="protein sequence ID" value="EGO25434.1"/>
    <property type="molecule type" value="Genomic_DNA"/>
</dbReference>
<dbReference type="KEGG" id="sla:SERLADRAFT_465577"/>
<feature type="non-terminal residue" evidence="1">
    <location>
        <position position="156"/>
    </location>
</feature>